<gene>
    <name evidence="12" type="ORF">FSB73_14220</name>
</gene>
<feature type="domain" description="TonB-dependent receptor plug" evidence="11">
    <location>
        <begin position="150"/>
        <end position="257"/>
    </location>
</feature>
<keyword evidence="5 9" id="KW-0798">TonB box</keyword>
<keyword evidence="13" id="KW-1185">Reference proteome</keyword>
<dbReference type="KEGG" id="agi:FSB73_14220"/>
<keyword evidence="4 8" id="KW-0812">Transmembrane</keyword>
<evidence type="ECO:0000259" key="10">
    <source>
        <dbReference type="Pfam" id="PF00593"/>
    </source>
</evidence>
<evidence type="ECO:0000313" key="12">
    <source>
        <dbReference type="EMBL" id="QEC72665.1"/>
    </source>
</evidence>
<comment type="subcellular location">
    <subcellularLocation>
        <location evidence="1 8">Cell outer membrane</location>
        <topology evidence="1 8">Multi-pass membrane protein</topology>
    </subcellularLocation>
</comment>
<evidence type="ECO:0000256" key="2">
    <source>
        <dbReference type="ARBA" id="ARBA00022448"/>
    </source>
</evidence>
<dbReference type="NCBIfam" id="TIGR04056">
    <property type="entry name" value="OMP_RagA_SusC"/>
    <property type="match status" value="1"/>
</dbReference>
<dbReference type="InterPro" id="IPR023996">
    <property type="entry name" value="TonB-dep_OMP_SusC/RagA"/>
</dbReference>
<name>A0A5B8VPZ6_9BACT</name>
<evidence type="ECO:0000256" key="1">
    <source>
        <dbReference type="ARBA" id="ARBA00004571"/>
    </source>
</evidence>
<dbReference type="OrthoDB" id="9768177at2"/>
<dbReference type="Gene3D" id="2.170.130.10">
    <property type="entry name" value="TonB-dependent receptor, plug domain"/>
    <property type="match status" value="1"/>
</dbReference>
<dbReference type="Pfam" id="PF13715">
    <property type="entry name" value="CarbopepD_reg_2"/>
    <property type="match status" value="1"/>
</dbReference>
<evidence type="ECO:0000259" key="11">
    <source>
        <dbReference type="Pfam" id="PF07715"/>
    </source>
</evidence>
<comment type="similarity">
    <text evidence="8 9">Belongs to the TonB-dependent receptor family.</text>
</comment>
<accession>A0A5B8VPZ6</accession>
<dbReference type="Pfam" id="PF00593">
    <property type="entry name" value="TonB_dep_Rec_b-barrel"/>
    <property type="match status" value="1"/>
</dbReference>
<protein>
    <submittedName>
        <fullName evidence="12">TonB-dependent receptor</fullName>
    </submittedName>
</protein>
<dbReference type="SUPFAM" id="SSF56935">
    <property type="entry name" value="Porins"/>
    <property type="match status" value="1"/>
</dbReference>
<dbReference type="InterPro" id="IPR000531">
    <property type="entry name" value="Beta-barrel_TonB"/>
</dbReference>
<evidence type="ECO:0000256" key="7">
    <source>
        <dbReference type="ARBA" id="ARBA00023237"/>
    </source>
</evidence>
<keyword evidence="7 8" id="KW-0998">Cell outer membrane</keyword>
<evidence type="ECO:0000256" key="8">
    <source>
        <dbReference type="PROSITE-ProRule" id="PRU01360"/>
    </source>
</evidence>
<evidence type="ECO:0000256" key="3">
    <source>
        <dbReference type="ARBA" id="ARBA00022452"/>
    </source>
</evidence>
<dbReference type="GO" id="GO:0009279">
    <property type="term" value="C:cell outer membrane"/>
    <property type="evidence" value="ECO:0007669"/>
    <property type="project" value="UniProtKB-SubCell"/>
</dbReference>
<keyword evidence="3 8" id="KW-1134">Transmembrane beta strand</keyword>
<keyword evidence="12" id="KW-0675">Receptor</keyword>
<dbReference type="Proteomes" id="UP000321291">
    <property type="component" value="Chromosome"/>
</dbReference>
<sequence>MNQKFSSIELRQRWPANRLASGCLRLPIILFLLLLLLGTLKVQASGFTYLQRQKQPDAFLVRGLITDDHGKSIEGVSVQILNSNKGTVTDDRGHYQLTLPDGKGSLIISAVGFIKDTVAVEGRHQIDLSLKPSNGDLDLIVVTGYMKQKKADLTGAISVVSEKDLSKNHGVTNIMQALQGVVPGLHITTDGSPVGNTGIQIRGLTSINGASPLIVIDGVPSGNINLRDINPNNIASMQILKDAASASIYGAQGGAGVILIETKKGHLGKAKVTYNGAMGFSQFANKVPMMNTMQYGQALWQAAVNDGQDPGDATQIYSYDWHKNDQGIPILDKITPRKYLNDDSTMIAASTNWLDEISQLGLQQDHQVTVSSGTENSRTLFSINYNENEGTQKYTGYKRFTARLNTSFNLLNHHLTIGENMEASHMRMVDQNQMHNALVEPPIVPVHTTDGGWGGSAVNLGMDDYWNPVRELNLNKDNANKYNKLYGNIYADVNFLKHFHYRSQVGLIYTEGYHRTIQFTFTEGGGKFQPINNVDQWYWQAATLSYTNTLDYQLQTGKHSLDVLAGTEATKYQTENMTGNRQGLAFENYDYAYLGTATGNMAVSGGGDRYNFLSYFGKFNYAYDNRYLLSGTLRDDGSSKFGENHKYGLFPAFSAGWRISQEAFMKKFKSISDLKLRGSWGMNGNTSSISSNASKTYFVADYNGTSYGIGGLETGSLPSGFRKVQTGNPDLKWESDRQTDIGLDFGLFNQRLFGSFDYYHRFTDGMLYNPPYPGVLGEGANEWYNGASMVDKGYELQLTYNSDPVKKFRYSITANISHNHNEIVSVPNTVLYTYGGSALKGDDIIGHPFHSYYGFIADGLFTTQQQVDESADQPGKGLGRIRYKDLSGPEGVPDGKIDYDYDRTWIGSWDPKVEFGLGFNASYKNLDFSMFWQGVAGGTVSDGWKTYSDFWNVWVQSGFNHPTRILDAWSTANPTSTIPALSLTNANDELRTSTYFMESGSYLKLRNIQLGYTLPAAITSSIGIEKLHFFVVALNLVSIKKSWGDNRFTGPDPENFTGNDYSNPYVIPRSFKFGLDVSF</sequence>
<dbReference type="SUPFAM" id="SSF49464">
    <property type="entry name" value="Carboxypeptidase regulatory domain-like"/>
    <property type="match status" value="1"/>
</dbReference>
<reference evidence="12 13" key="1">
    <citation type="journal article" date="2017" name="Int. J. Syst. Evol. Microbiol.">
        <title>Arachidicoccus ginsenosidivorans sp. nov., with ginsenoside-converting activity isolated from ginseng cultivating soil.</title>
        <authorList>
            <person name="Siddiqi M.Z."/>
            <person name="Aslam Z."/>
            <person name="Im W.T."/>
        </authorList>
    </citation>
    <scope>NUCLEOTIDE SEQUENCE [LARGE SCALE GENOMIC DNA]</scope>
    <source>
        <strain evidence="12 13">Gsoil 809</strain>
    </source>
</reference>
<keyword evidence="6 8" id="KW-0472">Membrane</keyword>
<dbReference type="InterPro" id="IPR036942">
    <property type="entry name" value="Beta-barrel_TonB_sf"/>
</dbReference>
<keyword evidence="2 8" id="KW-0813">Transport</keyword>
<evidence type="ECO:0000256" key="9">
    <source>
        <dbReference type="RuleBase" id="RU003357"/>
    </source>
</evidence>
<feature type="domain" description="TonB-dependent receptor-like beta-barrel" evidence="10">
    <location>
        <begin position="459"/>
        <end position="931"/>
    </location>
</feature>
<dbReference type="InterPro" id="IPR008969">
    <property type="entry name" value="CarboxyPept-like_regulatory"/>
</dbReference>
<dbReference type="InterPro" id="IPR023997">
    <property type="entry name" value="TonB-dep_OMP_SusC/RagA_CS"/>
</dbReference>
<dbReference type="InterPro" id="IPR012910">
    <property type="entry name" value="Plug_dom"/>
</dbReference>
<proteinExistence type="inferred from homology"/>
<dbReference type="AlphaFoldDB" id="A0A5B8VPZ6"/>
<evidence type="ECO:0000256" key="6">
    <source>
        <dbReference type="ARBA" id="ARBA00023136"/>
    </source>
</evidence>
<dbReference type="PROSITE" id="PS52016">
    <property type="entry name" value="TONB_DEPENDENT_REC_3"/>
    <property type="match status" value="1"/>
</dbReference>
<dbReference type="Pfam" id="PF07715">
    <property type="entry name" value="Plug"/>
    <property type="match status" value="1"/>
</dbReference>
<dbReference type="Gene3D" id="2.60.40.1120">
    <property type="entry name" value="Carboxypeptidase-like, regulatory domain"/>
    <property type="match status" value="1"/>
</dbReference>
<dbReference type="EMBL" id="CP042434">
    <property type="protein sequence ID" value="QEC72665.1"/>
    <property type="molecule type" value="Genomic_DNA"/>
</dbReference>
<dbReference type="InterPro" id="IPR039426">
    <property type="entry name" value="TonB-dep_rcpt-like"/>
</dbReference>
<dbReference type="Gene3D" id="2.40.170.20">
    <property type="entry name" value="TonB-dependent receptor, beta-barrel domain"/>
    <property type="match status" value="1"/>
</dbReference>
<evidence type="ECO:0000313" key="13">
    <source>
        <dbReference type="Proteomes" id="UP000321291"/>
    </source>
</evidence>
<dbReference type="RefSeq" id="WP_146783512.1">
    <property type="nucleotide sequence ID" value="NZ_CP042434.1"/>
</dbReference>
<organism evidence="12 13">
    <name type="scientific">Arachidicoccus ginsenosidivorans</name>
    <dbReference type="NCBI Taxonomy" id="496057"/>
    <lineage>
        <taxon>Bacteria</taxon>
        <taxon>Pseudomonadati</taxon>
        <taxon>Bacteroidota</taxon>
        <taxon>Chitinophagia</taxon>
        <taxon>Chitinophagales</taxon>
        <taxon>Chitinophagaceae</taxon>
        <taxon>Arachidicoccus</taxon>
    </lineage>
</organism>
<evidence type="ECO:0000256" key="5">
    <source>
        <dbReference type="ARBA" id="ARBA00023077"/>
    </source>
</evidence>
<evidence type="ECO:0000256" key="4">
    <source>
        <dbReference type="ARBA" id="ARBA00022692"/>
    </source>
</evidence>
<dbReference type="NCBIfam" id="TIGR04057">
    <property type="entry name" value="SusC_RagA_signa"/>
    <property type="match status" value="1"/>
</dbReference>
<dbReference type="InterPro" id="IPR037066">
    <property type="entry name" value="Plug_dom_sf"/>
</dbReference>